<dbReference type="PIRSF" id="PIRSF037677">
    <property type="entry name" value="DNA_mis_repair_Msh6"/>
    <property type="match status" value="1"/>
</dbReference>
<dbReference type="InterPro" id="IPR007696">
    <property type="entry name" value="DNA_mismatch_repair_MutS_core"/>
</dbReference>
<dbReference type="Pfam" id="PF05188">
    <property type="entry name" value="MutS_II"/>
    <property type="match status" value="1"/>
</dbReference>
<organism evidence="14 15">
    <name type="scientific">Coemansia pectinata</name>
    <dbReference type="NCBI Taxonomy" id="1052879"/>
    <lineage>
        <taxon>Eukaryota</taxon>
        <taxon>Fungi</taxon>
        <taxon>Fungi incertae sedis</taxon>
        <taxon>Zoopagomycota</taxon>
        <taxon>Kickxellomycotina</taxon>
        <taxon>Kickxellomycetes</taxon>
        <taxon>Kickxellales</taxon>
        <taxon>Kickxellaceae</taxon>
        <taxon>Coemansia</taxon>
    </lineage>
</organism>
<dbReference type="Gene3D" id="3.40.50.300">
    <property type="entry name" value="P-loop containing nucleotide triphosphate hydrolases"/>
    <property type="match status" value="1"/>
</dbReference>
<evidence type="ECO:0000256" key="10">
    <source>
        <dbReference type="PIRNR" id="PIRNR037677"/>
    </source>
</evidence>
<dbReference type="Gene3D" id="3.30.420.110">
    <property type="entry name" value="MutS, connector domain"/>
    <property type="match status" value="1"/>
</dbReference>
<evidence type="ECO:0000256" key="11">
    <source>
        <dbReference type="RuleBase" id="RU003756"/>
    </source>
</evidence>
<gene>
    <name evidence="14" type="primary">MSH3</name>
    <name evidence="14" type="ORF">GGI19_003666</name>
</gene>
<name>A0A9W8LB18_9FUNG</name>
<dbReference type="SUPFAM" id="SSF52540">
    <property type="entry name" value="P-loop containing nucleoside triphosphate hydrolases"/>
    <property type="match status" value="1"/>
</dbReference>
<feature type="region of interest" description="Disordered" evidence="12">
    <location>
        <begin position="1"/>
        <end position="93"/>
    </location>
</feature>
<comment type="subunit">
    <text evidence="9">Heterodimer consisting of MSH2-MSH3 (MutS beta). Forms a ternary complex with MutL alpha (MLH1-PMS1).</text>
</comment>
<evidence type="ECO:0000313" key="15">
    <source>
        <dbReference type="Proteomes" id="UP001140011"/>
    </source>
</evidence>
<reference evidence="14" key="1">
    <citation type="submission" date="2022-07" db="EMBL/GenBank/DDBJ databases">
        <title>Phylogenomic reconstructions and comparative analyses of Kickxellomycotina fungi.</title>
        <authorList>
            <person name="Reynolds N.K."/>
            <person name="Stajich J.E."/>
            <person name="Barry K."/>
            <person name="Grigoriev I.V."/>
            <person name="Crous P."/>
            <person name="Smith M.E."/>
        </authorList>
    </citation>
    <scope>NUCLEOTIDE SEQUENCE</scope>
    <source>
        <strain evidence="14">BCRC 34297</strain>
    </source>
</reference>
<keyword evidence="3 10" id="KW-0547">Nucleotide-binding</keyword>
<evidence type="ECO:0000313" key="14">
    <source>
        <dbReference type="EMBL" id="KAJ2752674.1"/>
    </source>
</evidence>
<dbReference type="InterPro" id="IPR036187">
    <property type="entry name" value="DNA_mismatch_repair_MutS_sf"/>
</dbReference>
<dbReference type="SUPFAM" id="SSF55271">
    <property type="entry name" value="DNA repair protein MutS, domain I"/>
    <property type="match status" value="1"/>
</dbReference>
<proteinExistence type="inferred from homology"/>
<sequence>MGSTKKVQGTLSSFFKPKPAATSGDKARAPVVAASSALSTPVAESPKPTARRKSQAAEGARKRRRVVDTGDSDDDAHTSDMSPAGSDEDEYKDDIAPQARPKLSKRSISGFLHSGTGNAGHSAGRTLVRAVSDPADMVERLRMRIKESDTLGTSEETGPDEPMAAATFGSLDGTSIQLVQRRRGVKYTPLEIQVLEAKERHPDILLAVEVGYKYRFFGEDARIASRVLGIMCTCANNFYNASIPTPRLMVHVRRLVHAGYKVGVVRQQETAALKAVSDNKNAPFTRQLAEVYTTGTLVEEVAEHAIDSSDQYLMCVVESPSTSKDKCANLGIMAVQITTGNVVYDNFEDSFLRSALETRLTHLQPGELLVPPHLSSETLKTLSSFAGHTINYDEAREPLLEHASRSGVRVAYASGDLADPSAARRFAADFYTSHGANSQLPQVLDLPDPVVAALAMLVKYLEPFNLTRAMLTGGIGGSRKLLFAQFHTHSHMLLSATALQTLSVFAVTSSVMGSSTAESAVALKDLLKPGARLGGCHSKYVRGGDGSLFSVMDHTRSQFGRRMLRRWVAHPLVSRDRLEERMDAVEYLKVVMEDSDSGDLTRERQVVASIHAKIGQLVDVERGLCRIQYRQASPQELLRILRSFECAMSLLPDDIEVTEPRLIAQLLSRDTWTLDLRRSIAEWKVQIDYKSAKSGHKETLFTRGSLHDKIQQHHDQIAAIESELESSATTIAGQLGLSSLEFKTISGIDYLIDVKNALAKQAPANWVKISGTKTNVRFHTPFIVEKLAERERCREALRQAARDAYNEFLGGIAEKYSELRELISSLATLDALFSLAQLARTEGYCRPEFATNTDNASVDLVDAVNPVLSQSLPTYVPNSVSLGSGASSPRAMILTGPNAGGKSSLIRTVALTSIMAQCGSYVPARQARLSIIDAIYTRIGASDNLMAGESTFMVEMRETAELMRQITPRSLVIIDELGRGTSTHDGAAIAYAVLDHLVSAQPLTFFVTHYAHLVDAFAANTLVRSCHMSYLEHQPKSADNIGKVPITNITFLYKLADGASADSFGLNVARMAGLPASLLLRARDRSLWMRTEMESRWAAKCARDLRRAISLAVSDSS</sequence>
<dbReference type="InterPro" id="IPR000432">
    <property type="entry name" value="DNA_mismatch_repair_MutS_C"/>
</dbReference>
<dbReference type="Pfam" id="PF00488">
    <property type="entry name" value="MutS_V"/>
    <property type="match status" value="1"/>
</dbReference>
<dbReference type="PANTHER" id="PTHR11361">
    <property type="entry name" value="DNA MISMATCH REPAIR PROTEIN MUTS FAMILY MEMBER"/>
    <property type="match status" value="1"/>
</dbReference>
<dbReference type="GO" id="GO:0005634">
    <property type="term" value="C:nucleus"/>
    <property type="evidence" value="ECO:0007669"/>
    <property type="project" value="UniProtKB-SubCell"/>
</dbReference>
<dbReference type="Pfam" id="PF05192">
    <property type="entry name" value="MutS_III"/>
    <property type="match status" value="1"/>
</dbReference>
<evidence type="ECO:0000256" key="3">
    <source>
        <dbReference type="ARBA" id="ARBA00022741"/>
    </source>
</evidence>
<evidence type="ECO:0000256" key="1">
    <source>
        <dbReference type="ARBA" id="ARBA00004123"/>
    </source>
</evidence>
<feature type="domain" description="DNA mismatch repair proteins mutS family" evidence="13">
    <location>
        <begin position="970"/>
        <end position="986"/>
    </location>
</feature>
<evidence type="ECO:0000256" key="8">
    <source>
        <dbReference type="ARBA" id="ARBA00023242"/>
    </source>
</evidence>
<dbReference type="InterPro" id="IPR016151">
    <property type="entry name" value="DNA_mismatch_repair_MutS_N"/>
</dbReference>
<dbReference type="Pfam" id="PF05190">
    <property type="entry name" value="MutS_IV"/>
    <property type="match status" value="1"/>
</dbReference>
<keyword evidence="4 10" id="KW-0227">DNA damage</keyword>
<evidence type="ECO:0000259" key="13">
    <source>
        <dbReference type="PROSITE" id="PS00486"/>
    </source>
</evidence>
<dbReference type="InterPro" id="IPR007861">
    <property type="entry name" value="DNA_mismatch_repair_MutS_clamp"/>
</dbReference>
<evidence type="ECO:0000256" key="2">
    <source>
        <dbReference type="ARBA" id="ARBA00007094"/>
    </source>
</evidence>
<keyword evidence="5 10" id="KW-0067">ATP-binding</keyword>
<dbReference type="FunFam" id="1.10.1420.10:FF:000004">
    <property type="entry name" value="DNA mismatch repair protein Msh3"/>
    <property type="match status" value="1"/>
</dbReference>
<dbReference type="OrthoDB" id="10252754at2759"/>
<dbReference type="Gene3D" id="1.10.1420.10">
    <property type="match status" value="2"/>
</dbReference>
<comment type="similarity">
    <text evidence="2">Belongs to the DNA mismatch repair MutS family. MSH3 subfamily.</text>
</comment>
<dbReference type="InterPro" id="IPR045076">
    <property type="entry name" value="MutS"/>
</dbReference>
<dbReference type="PROSITE" id="PS00486">
    <property type="entry name" value="DNA_MISMATCH_REPAIR_2"/>
    <property type="match status" value="1"/>
</dbReference>
<dbReference type="EMBL" id="JANBUH010000258">
    <property type="protein sequence ID" value="KAJ2752674.1"/>
    <property type="molecule type" value="Genomic_DNA"/>
</dbReference>
<comment type="caution">
    <text evidence="14">The sequence shown here is derived from an EMBL/GenBank/DDBJ whole genome shotgun (WGS) entry which is preliminary data.</text>
</comment>
<keyword evidence="15" id="KW-1185">Reference proteome</keyword>
<keyword evidence="8" id="KW-0539">Nucleus</keyword>
<dbReference type="GO" id="GO:0006298">
    <property type="term" value="P:mismatch repair"/>
    <property type="evidence" value="ECO:0007669"/>
    <property type="project" value="InterPro"/>
</dbReference>
<evidence type="ECO:0000256" key="5">
    <source>
        <dbReference type="ARBA" id="ARBA00022840"/>
    </source>
</evidence>
<dbReference type="SMART" id="SM00533">
    <property type="entry name" value="MUTSd"/>
    <property type="match status" value="1"/>
</dbReference>
<evidence type="ECO:0000256" key="9">
    <source>
        <dbReference type="ARBA" id="ARBA00025902"/>
    </source>
</evidence>
<evidence type="ECO:0000256" key="6">
    <source>
        <dbReference type="ARBA" id="ARBA00023125"/>
    </source>
</evidence>
<dbReference type="InterPro" id="IPR007695">
    <property type="entry name" value="DNA_mismatch_repair_MutS-lik_N"/>
</dbReference>
<dbReference type="GO" id="GO:0005524">
    <property type="term" value="F:ATP binding"/>
    <property type="evidence" value="ECO:0007669"/>
    <property type="project" value="UniProtKB-UniRule"/>
</dbReference>
<dbReference type="InterPro" id="IPR007860">
    <property type="entry name" value="DNA_mmatch_repair_MutS_con_dom"/>
</dbReference>
<keyword evidence="6 10" id="KW-0238">DNA-binding</keyword>
<dbReference type="GO" id="GO:0140664">
    <property type="term" value="F:ATP-dependent DNA damage sensor activity"/>
    <property type="evidence" value="ECO:0007669"/>
    <property type="project" value="InterPro"/>
</dbReference>
<dbReference type="Proteomes" id="UP001140011">
    <property type="component" value="Unassembled WGS sequence"/>
</dbReference>
<dbReference type="InterPro" id="IPR017261">
    <property type="entry name" value="DNA_mismatch_repair_MutS/MSH"/>
</dbReference>
<feature type="compositionally biased region" description="Polar residues" evidence="12">
    <location>
        <begin position="1"/>
        <end position="13"/>
    </location>
</feature>
<dbReference type="InterPro" id="IPR027417">
    <property type="entry name" value="P-loop_NTPase"/>
</dbReference>
<comment type="subcellular location">
    <subcellularLocation>
        <location evidence="1">Nucleus</location>
    </subcellularLocation>
</comment>
<dbReference type="PANTHER" id="PTHR11361:SF122">
    <property type="entry name" value="DNA MISMATCH REPAIR PROTEIN MSH3"/>
    <property type="match status" value="1"/>
</dbReference>
<accession>A0A9W8LB18</accession>
<dbReference type="FunFam" id="3.40.1170.10:FF:000004">
    <property type="entry name" value="DNA mismatch repair protein"/>
    <property type="match status" value="1"/>
</dbReference>
<dbReference type="SUPFAM" id="SSF48334">
    <property type="entry name" value="DNA repair protein MutS, domain III"/>
    <property type="match status" value="1"/>
</dbReference>
<comment type="function">
    <text evidence="10 11">Component of the post-replicative DNA mismatch repair system (MMR).</text>
</comment>
<dbReference type="Pfam" id="PF01624">
    <property type="entry name" value="MutS_I"/>
    <property type="match status" value="1"/>
</dbReference>
<dbReference type="AlphaFoldDB" id="A0A9W8LB18"/>
<dbReference type="SMART" id="SM00534">
    <property type="entry name" value="MUTSac"/>
    <property type="match status" value="1"/>
</dbReference>
<evidence type="ECO:0000256" key="4">
    <source>
        <dbReference type="ARBA" id="ARBA00022763"/>
    </source>
</evidence>
<evidence type="ECO:0000256" key="7">
    <source>
        <dbReference type="ARBA" id="ARBA00023204"/>
    </source>
</evidence>
<dbReference type="Gene3D" id="3.40.1170.10">
    <property type="entry name" value="DNA repair protein MutS, domain I"/>
    <property type="match status" value="1"/>
</dbReference>
<dbReference type="SUPFAM" id="SSF53150">
    <property type="entry name" value="DNA repair protein MutS, domain II"/>
    <property type="match status" value="1"/>
</dbReference>
<keyword evidence="7 10" id="KW-0234">DNA repair</keyword>
<protein>
    <recommendedName>
        <fullName evidence="10">DNA mismatch repair protein</fullName>
    </recommendedName>
</protein>
<dbReference type="GO" id="GO:0030983">
    <property type="term" value="F:mismatched DNA binding"/>
    <property type="evidence" value="ECO:0007669"/>
    <property type="project" value="UniProtKB-UniRule"/>
</dbReference>
<dbReference type="InterPro" id="IPR036678">
    <property type="entry name" value="MutS_con_dom_sf"/>
</dbReference>
<evidence type="ECO:0000256" key="12">
    <source>
        <dbReference type="SAM" id="MobiDB-lite"/>
    </source>
</evidence>
<dbReference type="GO" id="GO:0006312">
    <property type="term" value="P:mitotic recombination"/>
    <property type="evidence" value="ECO:0007669"/>
    <property type="project" value="TreeGrafter"/>
</dbReference>